<dbReference type="AlphaFoldDB" id="A0A8J3IUS1"/>
<protein>
    <recommendedName>
        <fullName evidence="4">ROK family protein</fullName>
    </recommendedName>
</protein>
<evidence type="ECO:0000313" key="3">
    <source>
        <dbReference type="Proteomes" id="UP000597444"/>
    </source>
</evidence>
<dbReference type="EMBL" id="BNJK01000001">
    <property type="protein sequence ID" value="GHO97137.1"/>
    <property type="molecule type" value="Genomic_DNA"/>
</dbReference>
<comment type="similarity">
    <text evidence="1">Belongs to the ROK (NagC/XylR) family.</text>
</comment>
<dbReference type="Gene3D" id="3.30.420.40">
    <property type="match status" value="2"/>
</dbReference>
<dbReference type="InterPro" id="IPR000600">
    <property type="entry name" value="ROK"/>
</dbReference>
<name>A0A8J3IUS1_9CHLR</name>
<evidence type="ECO:0000313" key="2">
    <source>
        <dbReference type="EMBL" id="GHO97137.1"/>
    </source>
</evidence>
<evidence type="ECO:0008006" key="4">
    <source>
        <dbReference type="Google" id="ProtNLM"/>
    </source>
</evidence>
<sequence length="238" mass="25419">MHEWLFVEMGGSSIQTVQRDSSGVFRFTPGLVRETNRPIALACPGIVRDGEVLYATNLGWPDRADPKEELGLQNICIVENDAVAAGLGESVLRSKIGPEQDLFYVSLGTGVGSVQVANGTARYFDLGHHYVGGTAYCAGCRSVGCLNAYLCSSSLPTPLGEQDQIFVARMLAGAFQSLSLTDQVPLVLGGGIVRRYPGIGCLVNEQIANRVELTAAPLQAKSAAYAGLEYLSQIHRLN</sequence>
<gene>
    <name evidence="2" type="ORF">KSF_071850</name>
</gene>
<dbReference type="Pfam" id="PF00480">
    <property type="entry name" value="ROK"/>
    <property type="match status" value="1"/>
</dbReference>
<dbReference type="Proteomes" id="UP000597444">
    <property type="component" value="Unassembled WGS sequence"/>
</dbReference>
<keyword evidence="3" id="KW-1185">Reference proteome</keyword>
<comment type="caution">
    <text evidence="2">The sequence shown here is derived from an EMBL/GenBank/DDBJ whole genome shotgun (WGS) entry which is preliminary data.</text>
</comment>
<dbReference type="CDD" id="cd23763">
    <property type="entry name" value="ASKHA_ATPase_ROK"/>
    <property type="match status" value="1"/>
</dbReference>
<evidence type="ECO:0000256" key="1">
    <source>
        <dbReference type="ARBA" id="ARBA00006479"/>
    </source>
</evidence>
<dbReference type="SUPFAM" id="SSF53067">
    <property type="entry name" value="Actin-like ATPase domain"/>
    <property type="match status" value="1"/>
</dbReference>
<organism evidence="2 3">
    <name type="scientific">Reticulibacter mediterranei</name>
    <dbReference type="NCBI Taxonomy" id="2778369"/>
    <lineage>
        <taxon>Bacteria</taxon>
        <taxon>Bacillati</taxon>
        <taxon>Chloroflexota</taxon>
        <taxon>Ktedonobacteria</taxon>
        <taxon>Ktedonobacterales</taxon>
        <taxon>Reticulibacteraceae</taxon>
        <taxon>Reticulibacter</taxon>
    </lineage>
</organism>
<reference evidence="2" key="1">
    <citation type="submission" date="2020-10" db="EMBL/GenBank/DDBJ databases">
        <title>Taxonomic study of unclassified bacteria belonging to the class Ktedonobacteria.</title>
        <authorList>
            <person name="Yabe S."/>
            <person name="Wang C.M."/>
            <person name="Zheng Y."/>
            <person name="Sakai Y."/>
            <person name="Cavaletti L."/>
            <person name="Monciardini P."/>
            <person name="Donadio S."/>
        </authorList>
    </citation>
    <scope>NUCLEOTIDE SEQUENCE</scope>
    <source>
        <strain evidence="2">ID150040</strain>
    </source>
</reference>
<accession>A0A8J3IUS1</accession>
<proteinExistence type="inferred from homology"/>
<dbReference type="InterPro" id="IPR043129">
    <property type="entry name" value="ATPase_NBD"/>
</dbReference>